<dbReference type="Proteomes" id="UP000028487">
    <property type="component" value="Unassembled WGS sequence"/>
</dbReference>
<dbReference type="RefSeq" id="WP_038224213.1">
    <property type="nucleotide sequence ID" value="NZ_CAWLWD010000185.1"/>
</dbReference>
<keyword evidence="1" id="KW-0472">Membrane</keyword>
<keyword evidence="1" id="KW-1133">Transmembrane helix</keyword>
<comment type="caution">
    <text evidence="2">The sequence shown here is derived from an EMBL/GenBank/DDBJ whole genome shotgun (WGS) entry which is preliminary data.</text>
</comment>
<protein>
    <recommendedName>
        <fullName evidence="4">DUF1240 domain-containing protein</fullName>
    </recommendedName>
</protein>
<name>A0A077NH75_XENBV</name>
<evidence type="ECO:0000256" key="1">
    <source>
        <dbReference type="SAM" id="Phobius"/>
    </source>
</evidence>
<dbReference type="Pfam" id="PF06836">
    <property type="entry name" value="DUF1240"/>
    <property type="match status" value="1"/>
</dbReference>
<evidence type="ECO:0000313" key="3">
    <source>
        <dbReference type="Proteomes" id="UP000028487"/>
    </source>
</evidence>
<dbReference type="HOGENOM" id="CLU_150738_1_0_6"/>
<evidence type="ECO:0000313" key="2">
    <source>
        <dbReference type="EMBL" id="CDH01477.1"/>
    </source>
</evidence>
<feature type="transmembrane region" description="Helical" evidence="1">
    <location>
        <begin position="43"/>
        <end position="68"/>
    </location>
</feature>
<organism evidence="2 3">
    <name type="scientific">Xenorhabdus bovienii str. feltiae Moldova</name>
    <dbReference type="NCBI Taxonomy" id="1398200"/>
    <lineage>
        <taxon>Bacteria</taxon>
        <taxon>Pseudomonadati</taxon>
        <taxon>Pseudomonadota</taxon>
        <taxon>Gammaproteobacteria</taxon>
        <taxon>Enterobacterales</taxon>
        <taxon>Morganellaceae</taxon>
        <taxon>Xenorhabdus</taxon>
    </lineage>
</organism>
<reference evidence="2" key="1">
    <citation type="submission" date="2013-07" db="EMBL/GenBank/DDBJ databases">
        <title>Sub-species coevolution in mutualistic symbiosis.</title>
        <authorList>
            <person name="Murfin K."/>
            <person name="Klassen J."/>
            <person name="Lee M."/>
            <person name="Forst S."/>
            <person name="Stock P."/>
            <person name="Goodrich-Blair H."/>
        </authorList>
    </citation>
    <scope>NUCLEOTIDE SEQUENCE [LARGE SCALE GENOMIC DNA]</scope>
    <source>
        <strain evidence="2">Feltiae Moldova</strain>
    </source>
</reference>
<gene>
    <name evidence="2" type="ORF">XBFM1_2190019</name>
</gene>
<proteinExistence type="predicted"/>
<dbReference type="InterPro" id="IPR010665">
    <property type="entry name" value="DUF1240"/>
</dbReference>
<accession>A0A077NH75</accession>
<dbReference type="AlphaFoldDB" id="A0A077NH75"/>
<dbReference type="EMBL" id="CBSV010000134">
    <property type="protein sequence ID" value="CDH01477.1"/>
    <property type="molecule type" value="Genomic_DNA"/>
</dbReference>
<sequence>MNNKNKLTLAIGTFFLFLIMNAALFFAVDEFLLIYNLSDVVVFSWRMFAILFFYPLACYFCIAIFYYLYFSKLPKKNNSIFKFLTFIGILGFVISFPVSWYADFKLKENGYITCYKKSLNAPKKYVKNKKLCD</sequence>
<keyword evidence="1" id="KW-0812">Transmembrane</keyword>
<feature type="transmembrane region" description="Helical" evidence="1">
    <location>
        <begin position="80"/>
        <end position="102"/>
    </location>
</feature>
<evidence type="ECO:0008006" key="4">
    <source>
        <dbReference type="Google" id="ProtNLM"/>
    </source>
</evidence>